<organism evidence="1 2">
    <name type="scientific">Fraxinus pennsylvanica</name>
    <dbReference type="NCBI Taxonomy" id="56036"/>
    <lineage>
        <taxon>Eukaryota</taxon>
        <taxon>Viridiplantae</taxon>
        <taxon>Streptophyta</taxon>
        <taxon>Embryophyta</taxon>
        <taxon>Tracheophyta</taxon>
        <taxon>Spermatophyta</taxon>
        <taxon>Magnoliopsida</taxon>
        <taxon>eudicotyledons</taxon>
        <taxon>Gunneridae</taxon>
        <taxon>Pentapetalae</taxon>
        <taxon>asterids</taxon>
        <taxon>lamiids</taxon>
        <taxon>Lamiales</taxon>
        <taxon>Oleaceae</taxon>
        <taxon>Oleeae</taxon>
        <taxon>Fraxinus</taxon>
    </lineage>
</organism>
<proteinExistence type="predicted"/>
<evidence type="ECO:0000313" key="2">
    <source>
        <dbReference type="Proteomes" id="UP000834106"/>
    </source>
</evidence>
<dbReference type="Proteomes" id="UP000834106">
    <property type="component" value="Chromosome 12"/>
</dbReference>
<protein>
    <submittedName>
        <fullName evidence="1">Uncharacterized protein</fullName>
    </submittedName>
</protein>
<evidence type="ECO:0000313" key="1">
    <source>
        <dbReference type="EMBL" id="CAI9771858.1"/>
    </source>
</evidence>
<dbReference type="EMBL" id="OU503047">
    <property type="protein sequence ID" value="CAI9771858.1"/>
    <property type="molecule type" value="Genomic_DNA"/>
</dbReference>
<dbReference type="AlphaFoldDB" id="A0AAD1ZMG4"/>
<accession>A0AAD1ZMG4</accession>
<gene>
    <name evidence="1" type="ORF">FPE_LOCUS19288</name>
</gene>
<sequence length="153" mass="17889">MPDDDFIQDIKQDVRTLTVNSKEFKIDSDNSLSQIPPMELFNKLSLRLDIETNEVSQPKKQVLNKGSEKIQENVPGSFQPEFWTLGYQLKSYEYSLSFLCRASEAVEYSGNVKLLQYSGPFTLKCILVYLWRKFLKTLFYKMQKQNRPLSNVK</sequence>
<reference evidence="1" key="1">
    <citation type="submission" date="2023-05" db="EMBL/GenBank/DDBJ databases">
        <authorList>
            <person name="Huff M."/>
        </authorList>
    </citation>
    <scope>NUCLEOTIDE SEQUENCE</scope>
</reference>
<keyword evidence="2" id="KW-1185">Reference proteome</keyword>
<name>A0AAD1ZMG4_9LAMI</name>